<gene>
    <name evidence="1" type="ORF">BDY19DRAFT_869623</name>
</gene>
<accession>A0ACB8UFH5</accession>
<feature type="non-terminal residue" evidence="1">
    <location>
        <position position="1"/>
    </location>
</feature>
<evidence type="ECO:0000313" key="2">
    <source>
        <dbReference type="Proteomes" id="UP001055072"/>
    </source>
</evidence>
<keyword evidence="2" id="KW-1185">Reference proteome</keyword>
<organism evidence="1 2">
    <name type="scientific">Irpex rosettiformis</name>
    <dbReference type="NCBI Taxonomy" id="378272"/>
    <lineage>
        <taxon>Eukaryota</taxon>
        <taxon>Fungi</taxon>
        <taxon>Dikarya</taxon>
        <taxon>Basidiomycota</taxon>
        <taxon>Agaricomycotina</taxon>
        <taxon>Agaricomycetes</taxon>
        <taxon>Polyporales</taxon>
        <taxon>Irpicaceae</taxon>
        <taxon>Irpex</taxon>
    </lineage>
</organism>
<dbReference type="Proteomes" id="UP001055072">
    <property type="component" value="Unassembled WGS sequence"/>
</dbReference>
<comment type="caution">
    <text evidence="1">The sequence shown here is derived from an EMBL/GenBank/DDBJ whole genome shotgun (WGS) entry which is preliminary data.</text>
</comment>
<protein>
    <submittedName>
        <fullName evidence="1">Uncharacterized protein</fullName>
    </submittedName>
</protein>
<reference evidence="1" key="1">
    <citation type="journal article" date="2021" name="Environ. Microbiol.">
        <title>Gene family expansions and transcriptome signatures uncover fungal adaptations to wood decay.</title>
        <authorList>
            <person name="Hage H."/>
            <person name="Miyauchi S."/>
            <person name="Viragh M."/>
            <person name="Drula E."/>
            <person name="Min B."/>
            <person name="Chaduli D."/>
            <person name="Navarro D."/>
            <person name="Favel A."/>
            <person name="Norest M."/>
            <person name="Lesage-Meessen L."/>
            <person name="Balint B."/>
            <person name="Merenyi Z."/>
            <person name="de Eugenio L."/>
            <person name="Morin E."/>
            <person name="Martinez A.T."/>
            <person name="Baldrian P."/>
            <person name="Stursova M."/>
            <person name="Martinez M.J."/>
            <person name="Novotny C."/>
            <person name="Magnuson J.K."/>
            <person name="Spatafora J.W."/>
            <person name="Maurice S."/>
            <person name="Pangilinan J."/>
            <person name="Andreopoulos W."/>
            <person name="LaButti K."/>
            <person name="Hundley H."/>
            <person name="Na H."/>
            <person name="Kuo A."/>
            <person name="Barry K."/>
            <person name="Lipzen A."/>
            <person name="Henrissat B."/>
            <person name="Riley R."/>
            <person name="Ahrendt S."/>
            <person name="Nagy L.G."/>
            <person name="Grigoriev I.V."/>
            <person name="Martin F."/>
            <person name="Rosso M.N."/>
        </authorList>
    </citation>
    <scope>NUCLEOTIDE SEQUENCE</scope>
    <source>
        <strain evidence="1">CBS 384.51</strain>
    </source>
</reference>
<feature type="non-terminal residue" evidence="1">
    <location>
        <position position="153"/>
    </location>
</feature>
<proteinExistence type="predicted"/>
<evidence type="ECO:0000313" key="1">
    <source>
        <dbReference type="EMBL" id="KAI0092921.1"/>
    </source>
</evidence>
<dbReference type="EMBL" id="MU274903">
    <property type="protein sequence ID" value="KAI0092921.1"/>
    <property type="molecule type" value="Genomic_DNA"/>
</dbReference>
<name>A0ACB8UFH5_9APHY</name>
<sequence length="153" mass="17679">LRQEFRELELLDEITKLRYKNKLPEGVGGCTRNQLIASYRRKKGIHYIPKTMPSALKWSKQDEFQLSNSFDEAEWMIVKQNKTVDKNMQTLTLDNVSNYIPAQGNISTNTQKIKKSKTASNTNIIRNLHMPIGFVWNSATYSCAFDSLYTILL</sequence>